<dbReference type="AlphaFoldDB" id="A0A4Z2FXK8"/>
<dbReference type="OrthoDB" id="547680at2759"/>
<accession>A0A4Z2FXK8</accession>
<organism evidence="2 3">
    <name type="scientific">Liparis tanakae</name>
    <name type="common">Tanaka's snailfish</name>
    <dbReference type="NCBI Taxonomy" id="230148"/>
    <lineage>
        <taxon>Eukaryota</taxon>
        <taxon>Metazoa</taxon>
        <taxon>Chordata</taxon>
        <taxon>Craniata</taxon>
        <taxon>Vertebrata</taxon>
        <taxon>Euteleostomi</taxon>
        <taxon>Actinopterygii</taxon>
        <taxon>Neopterygii</taxon>
        <taxon>Teleostei</taxon>
        <taxon>Neoteleostei</taxon>
        <taxon>Acanthomorphata</taxon>
        <taxon>Eupercaria</taxon>
        <taxon>Perciformes</taxon>
        <taxon>Cottioidei</taxon>
        <taxon>Cottales</taxon>
        <taxon>Liparidae</taxon>
        <taxon>Liparis</taxon>
    </lineage>
</organism>
<dbReference type="PROSITE" id="PS00615">
    <property type="entry name" value="C_TYPE_LECTIN_1"/>
    <property type="match status" value="1"/>
</dbReference>
<sequence>MNPYITYCTHTDQTEETWWRLILPAMYRITSVSITNRINEPQRINNAKILIGNNPMNNGNNNPMYLMDGTWFWMSGSSVDYSSWETDHIWRVTSPCGGIDTSGHFHWNDLPCGDHLHFICLTDIPDVDRRVKFFSSTRKTT</sequence>
<dbReference type="InterPro" id="IPR008979">
    <property type="entry name" value="Galactose-bd-like_sf"/>
</dbReference>
<dbReference type="Pfam" id="PF22633">
    <property type="entry name" value="F5_F8_type_C_2"/>
    <property type="match status" value="1"/>
</dbReference>
<dbReference type="EMBL" id="SRLO01000813">
    <property type="protein sequence ID" value="TNN46026.1"/>
    <property type="molecule type" value="Genomic_DNA"/>
</dbReference>
<dbReference type="Gene3D" id="2.60.120.260">
    <property type="entry name" value="Galactose-binding domain-like"/>
    <property type="match status" value="1"/>
</dbReference>
<dbReference type="SUPFAM" id="SSF49785">
    <property type="entry name" value="Galactose-binding domain-like"/>
    <property type="match status" value="1"/>
</dbReference>
<comment type="caution">
    <text evidence="2">The sequence shown here is derived from an EMBL/GenBank/DDBJ whole genome shotgun (WGS) entry which is preliminary data.</text>
</comment>
<name>A0A4Z2FXK8_9TELE</name>
<dbReference type="PROSITE" id="PS50041">
    <property type="entry name" value="C_TYPE_LECTIN_2"/>
    <property type="match status" value="1"/>
</dbReference>
<feature type="domain" description="C-type lectin" evidence="1">
    <location>
        <begin position="4"/>
        <end position="121"/>
    </location>
</feature>
<keyword evidence="3" id="KW-1185">Reference proteome</keyword>
<gene>
    <name evidence="2" type="primary">FUCL1_5</name>
    <name evidence="2" type="ORF">EYF80_043782</name>
</gene>
<evidence type="ECO:0000313" key="3">
    <source>
        <dbReference type="Proteomes" id="UP000314294"/>
    </source>
</evidence>
<dbReference type="SUPFAM" id="SSF56436">
    <property type="entry name" value="C-type lectin-like"/>
    <property type="match status" value="1"/>
</dbReference>
<dbReference type="Proteomes" id="UP000314294">
    <property type="component" value="Unassembled WGS sequence"/>
</dbReference>
<proteinExistence type="predicted"/>
<dbReference type="InterPro" id="IPR016187">
    <property type="entry name" value="CTDL_fold"/>
</dbReference>
<dbReference type="InterPro" id="IPR001304">
    <property type="entry name" value="C-type_lectin-like"/>
</dbReference>
<protein>
    <submittedName>
        <fullName evidence="2">Fucolectin-1</fullName>
    </submittedName>
</protein>
<evidence type="ECO:0000313" key="2">
    <source>
        <dbReference type="EMBL" id="TNN46026.1"/>
    </source>
</evidence>
<reference evidence="2 3" key="1">
    <citation type="submission" date="2019-03" db="EMBL/GenBank/DDBJ databases">
        <title>First draft genome of Liparis tanakae, snailfish: a comprehensive survey of snailfish specific genes.</title>
        <authorList>
            <person name="Kim W."/>
            <person name="Song I."/>
            <person name="Jeong J.-H."/>
            <person name="Kim D."/>
            <person name="Kim S."/>
            <person name="Ryu S."/>
            <person name="Song J.Y."/>
            <person name="Lee S.K."/>
        </authorList>
    </citation>
    <scope>NUCLEOTIDE SEQUENCE [LARGE SCALE GENOMIC DNA]</scope>
    <source>
        <tissue evidence="2">Muscle</tissue>
    </source>
</reference>
<evidence type="ECO:0000259" key="1">
    <source>
        <dbReference type="PROSITE" id="PS50041"/>
    </source>
</evidence>
<dbReference type="InterPro" id="IPR018378">
    <property type="entry name" value="C-type_lectin_CS"/>
</dbReference>
<dbReference type="CDD" id="cd00037">
    <property type="entry name" value="CLECT"/>
    <property type="match status" value="1"/>
</dbReference>